<feature type="domain" description="EamA" evidence="7">
    <location>
        <begin position="17"/>
        <end position="147"/>
    </location>
</feature>
<dbReference type="InterPro" id="IPR000620">
    <property type="entry name" value="EamA_dom"/>
</dbReference>
<organism evidence="8 9">
    <name type="scientific">Novosphingobium mathurense</name>
    <dbReference type="NCBI Taxonomy" id="428990"/>
    <lineage>
        <taxon>Bacteria</taxon>
        <taxon>Pseudomonadati</taxon>
        <taxon>Pseudomonadota</taxon>
        <taxon>Alphaproteobacteria</taxon>
        <taxon>Sphingomonadales</taxon>
        <taxon>Sphingomonadaceae</taxon>
        <taxon>Novosphingobium</taxon>
    </lineage>
</organism>
<dbReference type="Proteomes" id="UP000190989">
    <property type="component" value="Unassembled WGS sequence"/>
</dbReference>
<dbReference type="Pfam" id="PF00892">
    <property type="entry name" value="EamA"/>
    <property type="match status" value="2"/>
</dbReference>
<feature type="transmembrane region" description="Helical" evidence="6">
    <location>
        <begin position="131"/>
        <end position="148"/>
    </location>
</feature>
<evidence type="ECO:0000256" key="2">
    <source>
        <dbReference type="ARBA" id="ARBA00007362"/>
    </source>
</evidence>
<evidence type="ECO:0000256" key="1">
    <source>
        <dbReference type="ARBA" id="ARBA00004141"/>
    </source>
</evidence>
<evidence type="ECO:0000256" key="5">
    <source>
        <dbReference type="ARBA" id="ARBA00023136"/>
    </source>
</evidence>
<dbReference type="PANTHER" id="PTHR32322:SF2">
    <property type="entry name" value="EAMA DOMAIN-CONTAINING PROTEIN"/>
    <property type="match status" value="1"/>
</dbReference>
<feature type="transmembrane region" description="Helical" evidence="6">
    <location>
        <begin position="223"/>
        <end position="247"/>
    </location>
</feature>
<feature type="domain" description="EamA" evidence="7">
    <location>
        <begin position="163"/>
        <end position="297"/>
    </location>
</feature>
<feature type="transmembrane region" description="Helical" evidence="6">
    <location>
        <begin position="45"/>
        <end position="63"/>
    </location>
</feature>
<sequence length="305" mass="32584">MSDGAAEPVASQAKVAAAFLIVTAIWGSTWLVIKDQVGLVPASWSITYRFAIACVGMFIFAKLRGDPLRLSREGMILAVFVGLSQFFLNFQFVYRAEMHLTSGLVAVFYALLMVPNTLLGRLFLKETVKPRFVLGSLIAIAGIALLLIHEFRDAPPDSRIALGIVLTCAGLFSASSANVLQATPAGRRQLIVPLLAWAMVWGTLADALFSIVTAGPPVIDMRWSYLAGIGYLAIFGSVVTFPLYFLLIRTLGAGKAAYNGVAVPVVAMVLSTLFEDYRWTGLAGGGALLALVGLLVALSARAKRA</sequence>
<feature type="transmembrane region" description="Helical" evidence="6">
    <location>
        <begin position="192"/>
        <end position="211"/>
    </location>
</feature>
<evidence type="ECO:0000313" key="8">
    <source>
        <dbReference type="EMBL" id="SLJ93982.1"/>
    </source>
</evidence>
<keyword evidence="3 6" id="KW-0812">Transmembrane</keyword>
<dbReference type="GO" id="GO:0016020">
    <property type="term" value="C:membrane"/>
    <property type="evidence" value="ECO:0007669"/>
    <property type="project" value="UniProtKB-SubCell"/>
</dbReference>
<keyword evidence="4 6" id="KW-1133">Transmembrane helix</keyword>
<feature type="transmembrane region" description="Helical" evidence="6">
    <location>
        <begin position="75"/>
        <end position="94"/>
    </location>
</feature>
<evidence type="ECO:0000256" key="4">
    <source>
        <dbReference type="ARBA" id="ARBA00022989"/>
    </source>
</evidence>
<keyword evidence="5 6" id="KW-0472">Membrane</keyword>
<comment type="subcellular location">
    <subcellularLocation>
        <location evidence="1">Membrane</location>
        <topology evidence="1">Multi-pass membrane protein</topology>
    </subcellularLocation>
</comment>
<dbReference type="SUPFAM" id="SSF103481">
    <property type="entry name" value="Multidrug resistance efflux transporter EmrE"/>
    <property type="match status" value="2"/>
</dbReference>
<feature type="transmembrane region" description="Helical" evidence="6">
    <location>
        <begin position="12"/>
        <end position="33"/>
    </location>
</feature>
<gene>
    <name evidence="8" type="ORF">SAMN06295987_102217</name>
</gene>
<feature type="transmembrane region" description="Helical" evidence="6">
    <location>
        <begin position="160"/>
        <end position="180"/>
    </location>
</feature>
<evidence type="ECO:0000259" key="7">
    <source>
        <dbReference type="Pfam" id="PF00892"/>
    </source>
</evidence>
<dbReference type="STRING" id="428990.SAMN06295987_102217"/>
<proteinExistence type="inferred from homology"/>
<evidence type="ECO:0000256" key="6">
    <source>
        <dbReference type="SAM" id="Phobius"/>
    </source>
</evidence>
<evidence type="ECO:0000256" key="3">
    <source>
        <dbReference type="ARBA" id="ARBA00022692"/>
    </source>
</evidence>
<dbReference type="InterPro" id="IPR037185">
    <property type="entry name" value="EmrE-like"/>
</dbReference>
<comment type="similarity">
    <text evidence="2">Belongs to the EamA transporter family.</text>
</comment>
<keyword evidence="9" id="KW-1185">Reference proteome</keyword>
<dbReference type="RefSeq" id="WP_079730002.1">
    <property type="nucleotide sequence ID" value="NZ_FVZE01000002.1"/>
</dbReference>
<feature type="transmembrane region" description="Helical" evidence="6">
    <location>
        <begin position="100"/>
        <end position="119"/>
    </location>
</feature>
<dbReference type="EMBL" id="FVZE01000002">
    <property type="protein sequence ID" value="SLJ93982.1"/>
    <property type="molecule type" value="Genomic_DNA"/>
</dbReference>
<evidence type="ECO:0000313" key="9">
    <source>
        <dbReference type="Proteomes" id="UP000190989"/>
    </source>
</evidence>
<accession>A0A1U6HDY8</accession>
<reference evidence="9" key="1">
    <citation type="submission" date="2017-02" db="EMBL/GenBank/DDBJ databases">
        <authorList>
            <person name="Varghese N."/>
            <person name="Submissions S."/>
        </authorList>
    </citation>
    <scope>NUCLEOTIDE SEQUENCE [LARGE SCALE GENOMIC DNA]</scope>
    <source>
        <strain evidence="9">SM117</strain>
    </source>
</reference>
<dbReference type="InterPro" id="IPR050638">
    <property type="entry name" value="AA-Vitamin_Transporters"/>
</dbReference>
<feature type="transmembrane region" description="Helical" evidence="6">
    <location>
        <begin position="280"/>
        <end position="300"/>
    </location>
</feature>
<name>A0A1U6HDY8_9SPHN</name>
<dbReference type="AlphaFoldDB" id="A0A1U6HDY8"/>
<protein>
    <submittedName>
        <fullName evidence="8">EamA-like transporter family protein</fullName>
    </submittedName>
</protein>
<dbReference type="PANTHER" id="PTHR32322">
    <property type="entry name" value="INNER MEMBRANE TRANSPORTER"/>
    <property type="match status" value="1"/>
</dbReference>